<organism evidence="4 5">
    <name type="scientific">Robbsia andropogonis</name>
    <dbReference type="NCBI Taxonomy" id="28092"/>
    <lineage>
        <taxon>Bacteria</taxon>
        <taxon>Pseudomonadati</taxon>
        <taxon>Pseudomonadota</taxon>
        <taxon>Betaproteobacteria</taxon>
        <taxon>Burkholderiales</taxon>
        <taxon>Burkholderiaceae</taxon>
        <taxon>Robbsia</taxon>
    </lineage>
</organism>
<dbReference type="Proteomes" id="UP000033618">
    <property type="component" value="Unassembled WGS sequence"/>
</dbReference>
<dbReference type="InterPro" id="IPR019949">
    <property type="entry name" value="CmoO-like"/>
</dbReference>
<accession>A0A0F5JV37</accession>
<dbReference type="SUPFAM" id="SSF51679">
    <property type="entry name" value="Bacterial luciferase-like"/>
    <property type="match status" value="1"/>
</dbReference>
<dbReference type="FunFam" id="3.20.20.30:FF:000002">
    <property type="entry name" value="LLM class flavin-dependent oxidoreductase"/>
    <property type="match status" value="1"/>
</dbReference>
<evidence type="ECO:0000256" key="1">
    <source>
        <dbReference type="ARBA" id="ARBA00007789"/>
    </source>
</evidence>
<name>A0A0F5JV37_9BURK</name>
<dbReference type="GO" id="GO:0005829">
    <property type="term" value="C:cytosol"/>
    <property type="evidence" value="ECO:0007669"/>
    <property type="project" value="TreeGrafter"/>
</dbReference>
<dbReference type="InterPro" id="IPR036661">
    <property type="entry name" value="Luciferase-like_sf"/>
</dbReference>
<dbReference type="RefSeq" id="WP_046153970.1">
    <property type="nucleotide sequence ID" value="NZ_CADFGU010000009.1"/>
</dbReference>
<feature type="domain" description="Luciferase-like" evidence="3">
    <location>
        <begin position="26"/>
        <end position="312"/>
    </location>
</feature>
<dbReference type="PATRIC" id="fig|28092.6.peg.5115"/>
<dbReference type="InterPro" id="IPR011251">
    <property type="entry name" value="Luciferase-like_dom"/>
</dbReference>
<evidence type="ECO:0000256" key="2">
    <source>
        <dbReference type="ARBA" id="ARBA00074555"/>
    </source>
</evidence>
<gene>
    <name evidence="4" type="ORF">WM40_21735</name>
</gene>
<dbReference type="EMBL" id="LAQU01000034">
    <property type="protein sequence ID" value="KKB61718.1"/>
    <property type="molecule type" value="Genomic_DNA"/>
</dbReference>
<dbReference type="CDD" id="cd00347">
    <property type="entry name" value="Flavin_utilizing_monoxygenases"/>
    <property type="match status" value="1"/>
</dbReference>
<evidence type="ECO:0000313" key="5">
    <source>
        <dbReference type="Proteomes" id="UP000033618"/>
    </source>
</evidence>
<dbReference type="STRING" id="28092.WM40_21735"/>
<dbReference type="GO" id="GO:0016705">
    <property type="term" value="F:oxidoreductase activity, acting on paired donors, with incorporation or reduction of molecular oxygen"/>
    <property type="evidence" value="ECO:0007669"/>
    <property type="project" value="InterPro"/>
</dbReference>
<dbReference type="NCBIfam" id="TIGR03558">
    <property type="entry name" value="oxido_grp_1"/>
    <property type="match status" value="1"/>
</dbReference>
<dbReference type="Pfam" id="PF00296">
    <property type="entry name" value="Bac_luciferase"/>
    <property type="match status" value="1"/>
</dbReference>
<proteinExistence type="predicted"/>
<protein>
    <recommendedName>
        <fullName evidence="2">Luciferase-like monooxygenase</fullName>
    </recommendedName>
</protein>
<keyword evidence="5" id="KW-1185">Reference proteome</keyword>
<dbReference type="Gene3D" id="3.20.20.30">
    <property type="entry name" value="Luciferase-like domain"/>
    <property type="match status" value="1"/>
</dbReference>
<dbReference type="AlphaFoldDB" id="A0A0F5JV37"/>
<sequence length="345" mass="37209">MDEEALSPSAFPVPLSLLDLSPIVEGGSAAQSFRCTVDLARHAEKWGFRRYWLAEHHNMPGIASSATSILIGQVAAATKRITVGSGGIMLPNHAPLVIAEQFGTLATLFPGRIELGLGRAPGSDQLTARALRRTLQDSAERFPEDVLELRDYFAPAVPGQRVLAVPGVGTEVPIWLLGSSLFSARLAAALGLPFAFASHFAPDLLNAALDTYRHHFEPSPTLAAPYAMVGVNVFAADTETEARRIMTSAQQQFLALRRNNPGRLKPPVDTMERMWHESEKANVERALSCAAVGDPAQVRNALQDIVARTGANELMLAGQIFDHSARLHSFHIASEVARTLQPAST</sequence>
<dbReference type="PANTHER" id="PTHR30137">
    <property type="entry name" value="LUCIFERASE-LIKE MONOOXYGENASE"/>
    <property type="match status" value="1"/>
</dbReference>
<reference evidence="4 5" key="1">
    <citation type="submission" date="2015-03" db="EMBL/GenBank/DDBJ databases">
        <title>Draft Genome Sequence of Burkholderia andropogonis type strain ICMP2807, isolated from Sorghum bicolor.</title>
        <authorList>
            <person name="Lopes-Santos L."/>
            <person name="Castro D.B."/>
            <person name="Ottoboni L.M."/>
            <person name="Park D."/>
            <person name="Weirc B.S."/>
            <person name="Destefano S.A."/>
        </authorList>
    </citation>
    <scope>NUCLEOTIDE SEQUENCE [LARGE SCALE GENOMIC DNA]</scope>
    <source>
        <strain evidence="4 5">ICMP2807</strain>
    </source>
</reference>
<dbReference type="InterPro" id="IPR050766">
    <property type="entry name" value="Bact_Lucif_Oxidored"/>
</dbReference>
<comment type="caution">
    <text evidence="4">The sequence shown here is derived from an EMBL/GenBank/DDBJ whole genome shotgun (WGS) entry which is preliminary data.</text>
</comment>
<evidence type="ECO:0000313" key="4">
    <source>
        <dbReference type="EMBL" id="KKB61718.1"/>
    </source>
</evidence>
<evidence type="ECO:0000259" key="3">
    <source>
        <dbReference type="Pfam" id="PF00296"/>
    </source>
</evidence>
<dbReference type="PANTHER" id="PTHR30137:SF6">
    <property type="entry name" value="LUCIFERASE-LIKE MONOOXYGENASE"/>
    <property type="match status" value="1"/>
</dbReference>
<comment type="similarity">
    <text evidence="1">To bacterial alkanal monooxygenase alpha and beta chains.</text>
</comment>